<feature type="region of interest" description="Disordered" evidence="1">
    <location>
        <begin position="1"/>
        <end position="84"/>
    </location>
</feature>
<name>A0AAV9IXD0_CYACA</name>
<feature type="compositionally biased region" description="Basic and acidic residues" evidence="1">
    <location>
        <begin position="30"/>
        <end position="39"/>
    </location>
</feature>
<evidence type="ECO:0000313" key="3">
    <source>
        <dbReference type="Proteomes" id="UP001301350"/>
    </source>
</evidence>
<reference evidence="2 3" key="1">
    <citation type="submission" date="2022-07" db="EMBL/GenBank/DDBJ databases">
        <title>Genome-wide signatures of adaptation to extreme environments.</title>
        <authorList>
            <person name="Cho C.H."/>
            <person name="Yoon H.S."/>
        </authorList>
    </citation>
    <scope>NUCLEOTIDE SEQUENCE [LARGE SCALE GENOMIC DNA]</scope>
    <source>
        <strain evidence="2 3">DBV 063 E5</strain>
    </source>
</reference>
<dbReference type="EMBL" id="JANCYW010000010">
    <property type="protein sequence ID" value="KAK4536932.1"/>
    <property type="molecule type" value="Genomic_DNA"/>
</dbReference>
<feature type="compositionally biased region" description="Basic and acidic residues" evidence="1">
    <location>
        <begin position="9"/>
        <end position="18"/>
    </location>
</feature>
<sequence length="353" mass="38508">MSRSGGIRQELDAVDIRAKQQRKGAGRRTCTVEKQREGESATVRKARSSVGTRQRKRQPQRAREAGNIHSPDSTQISHTRRAVDTQQGAYTAQRLNARRDSQCAGDSQQLRLHSPQHPCCMQQLREQASAALRRMLYRHSASNEMSMSLPALADECLSDMPPMADGPPGQQDAHRHRQCDALRQVLYTSALIRIVNGVVSLGEHAGPSPETCAETLLTEATVADISASPGDIDPFGLAPGWECRQAFAKYTSDPVEAELALSPQTPACELETQCCGVDLRPSAQRHATPQSTVTDYVRALLWYRQRGEQLQPYQTPSTATSSSPWPCLLSTIGESTPDSLGGSLTALTPAEPL</sequence>
<accession>A0AAV9IXD0</accession>
<dbReference type="Proteomes" id="UP001301350">
    <property type="component" value="Unassembled WGS sequence"/>
</dbReference>
<evidence type="ECO:0000313" key="2">
    <source>
        <dbReference type="EMBL" id="KAK4536932.1"/>
    </source>
</evidence>
<keyword evidence="3" id="KW-1185">Reference proteome</keyword>
<gene>
    <name evidence="2" type="ORF">CDCA_CDCA10G2957</name>
</gene>
<feature type="region of interest" description="Disordered" evidence="1">
    <location>
        <begin position="334"/>
        <end position="353"/>
    </location>
</feature>
<proteinExistence type="predicted"/>
<organism evidence="2 3">
    <name type="scientific">Cyanidium caldarium</name>
    <name type="common">Red alga</name>
    <dbReference type="NCBI Taxonomy" id="2771"/>
    <lineage>
        <taxon>Eukaryota</taxon>
        <taxon>Rhodophyta</taxon>
        <taxon>Bangiophyceae</taxon>
        <taxon>Cyanidiales</taxon>
        <taxon>Cyanidiaceae</taxon>
        <taxon>Cyanidium</taxon>
    </lineage>
</organism>
<comment type="caution">
    <text evidence="2">The sequence shown here is derived from an EMBL/GenBank/DDBJ whole genome shotgun (WGS) entry which is preliminary data.</text>
</comment>
<evidence type="ECO:0000256" key="1">
    <source>
        <dbReference type="SAM" id="MobiDB-lite"/>
    </source>
</evidence>
<protein>
    <submittedName>
        <fullName evidence="2">Uncharacterized protein</fullName>
    </submittedName>
</protein>
<dbReference type="AlphaFoldDB" id="A0AAV9IXD0"/>